<evidence type="ECO:0000256" key="4">
    <source>
        <dbReference type="ARBA" id="ARBA00022723"/>
    </source>
</evidence>
<feature type="binding site" description="axial binding residue" evidence="8">
    <location>
        <position position="406"/>
    </location>
    <ligand>
        <name>heme</name>
        <dbReference type="ChEBI" id="CHEBI:30413"/>
    </ligand>
    <ligandPart>
        <name>Fe</name>
        <dbReference type="ChEBI" id="CHEBI:18248"/>
    </ligandPart>
</feature>
<dbReference type="Proteomes" id="UP000248349">
    <property type="component" value="Unassembled WGS sequence"/>
</dbReference>
<dbReference type="RefSeq" id="XP_025432209.1">
    <property type="nucleotide sequence ID" value="XM_025571785.1"/>
</dbReference>
<keyword evidence="6 8" id="KW-0408">Iron</keyword>
<dbReference type="SUPFAM" id="SSF48264">
    <property type="entry name" value="Cytochrome P450"/>
    <property type="match status" value="1"/>
</dbReference>
<dbReference type="STRING" id="1450539.A0A318ZHI0"/>
<dbReference type="PRINTS" id="PR00385">
    <property type="entry name" value="P450"/>
</dbReference>
<dbReference type="Pfam" id="PF00067">
    <property type="entry name" value="p450"/>
    <property type="match status" value="1"/>
</dbReference>
<reference evidence="10 11" key="1">
    <citation type="submission" date="2016-12" db="EMBL/GenBank/DDBJ databases">
        <title>The genomes of Aspergillus section Nigri reveals drivers in fungal speciation.</title>
        <authorList>
            <consortium name="DOE Joint Genome Institute"/>
            <person name="Vesth T.C."/>
            <person name="Nybo J."/>
            <person name="Theobald S."/>
            <person name="Brandl J."/>
            <person name="Frisvad J.C."/>
            <person name="Nielsen K.F."/>
            <person name="Lyhne E.K."/>
            <person name="Kogle M.E."/>
            <person name="Kuo A."/>
            <person name="Riley R."/>
            <person name="Clum A."/>
            <person name="Nolan M."/>
            <person name="Lipzen A."/>
            <person name="Salamov A."/>
            <person name="Henrissat B."/>
            <person name="Wiebenga A."/>
            <person name="De Vries R.P."/>
            <person name="Grigoriev I.V."/>
            <person name="Mortensen U.H."/>
            <person name="Andersen M.R."/>
            <person name="Baker S.E."/>
        </authorList>
    </citation>
    <scope>NUCLEOTIDE SEQUENCE [LARGE SCALE GENOMIC DNA]</scope>
    <source>
        <strain evidence="10 11">JOP 1030-1</strain>
    </source>
</reference>
<keyword evidence="5 9" id="KW-0560">Oxidoreductase</keyword>
<evidence type="ECO:0000256" key="2">
    <source>
        <dbReference type="ARBA" id="ARBA00010617"/>
    </source>
</evidence>
<dbReference type="InterPro" id="IPR001128">
    <property type="entry name" value="Cyt_P450"/>
</dbReference>
<dbReference type="InterPro" id="IPR036396">
    <property type="entry name" value="Cyt_P450_sf"/>
</dbReference>
<evidence type="ECO:0000256" key="7">
    <source>
        <dbReference type="ARBA" id="ARBA00023033"/>
    </source>
</evidence>
<organism evidence="10 11">
    <name type="scientific">Aspergillus saccharolyticus JOP 1030-1</name>
    <dbReference type="NCBI Taxonomy" id="1450539"/>
    <lineage>
        <taxon>Eukaryota</taxon>
        <taxon>Fungi</taxon>
        <taxon>Dikarya</taxon>
        <taxon>Ascomycota</taxon>
        <taxon>Pezizomycotina</taxon>
        <taxon>Eurotiomycetes</taxon>
        <taxon>Eurotiomycetidae</taxon>
        <taxon>Eurotiales</taxon>
        <taxon>Aspergillaceae</taxon>
        <taxon>Aspergillus</taxon>
        <taxon>Aspergillus subgen. Circumdati</taxon>
    </lineage>
</organism>
<dbReference type="GO" id="GO:0016705">
    <property type="term" value="F:oxidoreductase activity, acting on paired donors, with incorporation or reduction of molecular oxygen"/>
    <property type="evidence" value="ECO:0007669"/>
    <property type="project" value="InterPro"/>
</dbReference>
<keyword evidence="7 9" id="KW-0503">Monooxygenase</keyword>
<gene>
    <name evidence="10" type="ORF">BP01DRAFT_294670</name>
</gene>
<dbReference type="InterPro" id="IPR017972">
    <property type="entry name" value="Cyt_P450_CS"/>
</dbReference>
<dbReference type="CDD" id="cd11065">
    <property type="entry name" value="CYP64-like"/>
    <property type="match status" value="1"/>
</dbReference>
<keyword evidence="4 8" id="KW-0479">Metal-binding</keyword>
<name>A0A318ZHI0_9EURO</name>
<evidence type="ECO:0000256" key="6">
    <source>
        <dbReference type="ARBA" id="ARBA00023004"/>
    </source>
</evidence>
<dbReference type="PROSITE" id="PS00086">
    <property type="entry name" value="CYTOCHROME_P450"/>
    <property type="match status" value="1"/>
</dbReference>
<dbReference type="GeneID" id="37073013"/>
<dbReference type="GO" id="GO:0004497">
    <property type="term" value="F:monooxygenase activity"/>
    <property type="evidence" value="ECO:0007669"/>
    <property type="project" value="UniProtKB-KW"/>
</dbReference>
<dbReference type="Gene3D" id="1.10.630.10">
    <property type="entry name" value="Cytochrome P450"/>
    <property type="match status" value="1"/>
</dbReference>
<comment type="similarity">
    <text evidence="2 9">Belongs to the cytochrome P450 family.</text>
</comment>
<evidence type="ECO:0000313" key="10">
    <source>
        <dbReference type="EMBL" id="PYH46227.1"/>
    </source>
</evidence>
<keyword evidence="3 8" id="KW-0349">Heme</keyword>
<evidence type="ECO:0000256" key="8">
    <source>
        <dbReference type="PIRSR" id="PIRSR602401-1"/>
    </source>
</evidence>
<proteinExistence type="inferred from homology"/>
<dbReference type="EMBL" id="KZ821228">
    <property type="protein sequence ID" value="PYH46227.1"/>
    <property type="molecule type" value="Genomic_DNA"/>
</dbReference>
<comment type="cofactor">
    <cofactor evidence="1 8">
        <name>heme</name>
        <dbReference type="ChEBI" id="CHEBI:30413"/>
    </cofactor>
</comment>
<dbReference type="InterPro" id="IPR050364">
    <property type="entry name" value="Cytochrome_P450_fung"/>
</dbReference>
<evidence type="ECO:0000256" key="9">
    <source>
        <dbReference type="RuleBase" id="RU000461"/>
    </source>
</evidence>
<keyword evidence="11" id="KW-1185">Reference proteome</keyword>
<evidence type="ECO:0000256" key="3">
    <source>
        <dbReference type="ARBA" id="ARBA00022617"/>
    </source>
</evidence>
<evidence type="ECO:0000256" key="1">
    <source>
        <dbReference type="ARBA" id="ARBA00001971"/>
    </source>
</evidence>
<dbReference type="InterPro" id="IPR002401">
    <property type="entry name" value="Cyt_P450_E_grp-I"/>
</dbReference>
<evidence type="ECO:0000313" key="11">
    <source>
        <dbReference type="Proteomes" id="UP000248349"/>
    </source>
</evidence>
<dbReference type="GO" id="GO:0020037">
    <property type="term" value="F:heme binding"/>
    <property type="evidence" value="ECO:0007669"/>
    <property type="project" value="InterPro"/>
</dbReference>
<dbReference type="AlphaFoldDB" id="A0A318ZHI0"/>
<dbReference type="GO" id="GO:0005506">
    <property type="term" value="F:iron ion binding"/>
    <property type="evidence" value="ECO:0007669"/>
    <property type="project" value="InterPro"/>
</dbReference>
<evidence type="ECO:0000256" key="5">
    <source>
        <dbReference type="ARBA" id="ARBA00023002"/>
    </source>
</evidence>
<dbReference type="PANTHER" id="PTHR46300">
    <property type="entry name" value="P450, PUTATIVE (EUROFUNG)-RELATED-RELATED"/>
    <property type="match status" value="1"/>
</dbReference>
<accession>A0A318ZHI0</accession>
<dbReference type="PRINTS" id="PR00463">
    <property type="entry name" value="EP450I"/>
</dbReference>
<dbReference type="OrthoDB" id="1470350at2759"/>
<dbReference type="PANTHER" id="PTHR46300:SF1">
    <property type="entry name" value="P450, PUTATIVE (EUROFUNG)-RELATED"/>
    <property type="match status" value="1"/>
</dbReference>
<sequence length="479" mass="55642">MVLSLVFLLLRSNKKIKYPPGPRPLPILGNLHQLPRRDTWRTLKSWHDRFGPIITVWMGSRPMVILGSFECAKDLLEKRPFIYSSRPSYLTDGIGSDALVVGLPYGNRWRKHRFLLNTLLSRTRCEDYIKSQDLECKQLLWELLWTNDFAYQFHRFAASLSFSLAYGQRMERGDESEVQEVDRLMRQMSDKVFLPGVAFPLLNYLPQWLAPWKKTAAWLQETQARFFTHQMQKALSQSVKTWSHIVHEVARNRREVSFNELEMAHVVGVTYEAGSDTTAFVLETFVLVAVLQRPAVVRAQIELDKVVGCHRMPALCDLPQLPYLQAFVREVLRWRPVVPGGLHHCTSQDDEYLEYQIPAGTTVIPNHWSLEYDESVFPNPHSFQPERWIDNPKLPTCAFGMGRRACPGRHLAQNSLYLVISRMLWAYDIRCVGRPPDSFAMTQGISSRPRPFAVRFHPRSHRHQSIIETEYRRHSSSRT</sequence>
<protein>
    <submittedName>
        <fullName evidence="10">Putative cytochrome P450 oxidoreductase</fullName>
    </submittedName>
</protein>